<dbReference type="Gene3D" id="3.20.20.80">
    <property type="entry name" value="Glycosidases"/>
    <property type="match status" value="1"/>
</dbReference>
<dbReference type="Gene3D" id="3.30.379.10">
    <property type="entry name" value="Chitobiase/beta-hexosaminidase domain 2-like"/>
    <property type="match status" value="1"/>
</dbReference>
<dbReference type="PANTHER" id="PTHR22600">
    <property type="entry name" value="BETA-HEXOSAMINIDASE"/>
    <property type="match status" value="1"/>
</dbReference>
<gene>
    <name evidence="5" type="primary">LOC111089844</name>
</gene>
<proteinExistence type="predicted"/>
<reference evidence="5" key="1">
    <citation type="submission" date="2025-08" db="UniProtKB">
        <authorList>
            <consortium name="RefSeq"/>
        </authorList>
    </citation>
    <scope>IDENTIFICATION</scope>
    <source>
        <tissue evidence="5">Muscle</tissue>
    </source>
</reference>
<evidence type="ECO:0000313" key="4">
    <source>
        <dbReference type="Proteomes" id="UP000694941"/>
    </source>
</evidence>
<keyword evidence="1" id="KW-0378">Hydrolase</keyword>
<dbReference type="SUPFAM" id="SSF55545">
    <property type="entry name" value="beta-N-acetylhexosaminidase-like domain"/>
    <property type="match status" value="1"/>
</dbReference>
<keyword evidence="4" id="KW-1185">Reference proteome</keyword>
<evidence type="ECO:0000259" key="3">
    <source>
        <dbReference type="Pfam" id="PF14845"/>
    </source>
</evidence>
<accession>A0ABM1TS60</accession>
<dbReference type="RefSeq" id="XP_022258716.1">
    <property type="nucleotide sequence ID" value="XM_022403008.1"/>
</dbReference>
<dbReference type="InterPro" id="IPR029018">
    <property type="entry name" value="Hex-like_dom2"/>
</dbReference>
<evidence type="ECO:0000256" key="1">
    <source>
        <dbReference type="ARBA" id="ARBA00022801"/>
    </source>
</evidence>
<name>A0ABM1TS60_LIMPO</name>
<sequence length="221" mass="25156">MSKQLLPALLLLISLHSVQSYITYIEKRFPLEGERSPPGSPWPLPREWKKSLTVLTLDPNNFYLSSNAEECDVIRKATNRYKSYILIDSKYGKASPNRPVMPGIQVNVDNKDCGYPKLTKNTDQESYNIEIPESGGAKITAKTVWSALWGLETFSQLVYQDSDRAYLINATSISDSPRYGYRGILLDSARHFQPMKVLKQNLVSLSLFMSLKRETFLNRVV</sequence>
<dbReference type="InterPro" id="IPR029019">
    <property type="entry name" value="HEX_eukaryotic_N"/>
</dbReference>
<keyword evidence="2" id="KW-0732">Signal</keyword>
<feature type="chain" id="PRO_5047357417" evidence="2">
    <location>
        <begin position="21"/>
        <end position="221"/>
    </location>
</feature>
<dbReference type="PRINTS" id="PR00738">
    <property type="entry name" value="GLHYDRLASE20"/>
</dbReference>
<dbReference type="PANTHER" id="PTHR22600:SF21">
    <property type="entry name" value="BETA-HEXOSAMINIDASE A"/>
    <property type="match status" value="1"/>
</dbReference>
<dbReference type="Pfam" id="PF14845">
    <property type="entry name" value="Glycohydro_20b2"/>
    <property type="match status" value="1"/>
</dbReference>
<dbReference type="InterPro" id="IPR025705">
    <property type="entry name" value="Beta_hexosaminidase_sua/sub"/>
</dbReference>
<protein>
    <submittedName>
        <fullName evidence="5">Beta-hexosaminidase subunit beta-like</fullName>
    </submittedName>
</protein>
<dbReference type="Proteomes" id="UP000694941">
    <property type="component" value="Unplaced"/>
</dbReference>
<organism evidence="4 5">
    <name type="scientific">Limulus polyphemus</name>
    <name type="common">Atlantic horseshoe crab</name>
    <dbReference type="NCBI Taxonomy" id="6850"/>
    <lineage>
        <taxon>Eukaryota</taxon>
        <taxon>Metazoa</taxon>
        <taxon>Ecdysozoa</taxon>
        <taxon>Arthropoda</taxon>
        <taxon>Chelicerata</taxon>
        <taxon>Merostomata</taxon>
        <taxon>Xiphosura</taxon>
        <taxon>Limulidae</taxon>
        <taxon>Limulus</taxon>
    </lineage>
</organism>
<feature type="domain" description="Beta-hexosaminidase eukaryotic type N-terminal" evidence="3">
    <location>
        <begin position="41"/>
        <end position="157"/>
    </location>
</feature>
<evidence type="ECO:0000256" key="2">
    <source>
        <dbReference type="SAM" id="SignalP"/>
    </source>
</evidence>
<evidence type="ECO:0000313" key="5">
    <source>
        <dbReference type="RefSeq" id="XP_022258716.1"/>
    </source>
</evidence>
<dbReference type="GeneID" id="111089844"/>
<feature type="signal peptide" evidence="2">
    <location>
        <begin position="1"/>
        <end position="20"/>
    </location>
</feature>